<feature type="transmembrane region" description="Helical" evidence="1">
    <location>
        <begin position="361"/>
        <end position="386"/>
    </location>
</feature>
<dbReference type="OMA" id="KTVAIMT"/>
<evidence type="ECO:0000313" key="3">
    <source>
        <dbReference type="EnsemblFungi" id="MAPG_11521T0"/>
    </source>
</evidence>
<keyword evidence="1" id="KW-0812">Transmembrane</keyword>
<keyword evidence="1" id="KW-0472">Membrane</keyword>
<dbReference type="Gene3D" id="1.20.58.340">
    <property type="entry name" value="Magnesium transport protein CorA, transmembrane region"/>
    <property type="match status" value="1"/>
</dbReference>
<dbReference type="EnsemblFungi" id="MAPG_11521T0">
    <property type="protein sequence ID" value="MAPG_11521T0"/>
    <property type="gene ID" value="MAPG_11521"/>
</dbReference>
<dbReference type="STRING" id="644358.A0A0C4EFH3"/>
<evidence type="ECO:0000313" key="2">
    <source>
        <dbReference type="EMBL" id="KLU92576.1"/>
    </source>
</evidence>
<dbReference type="VEuPathDB" id="FungiDB:MAPG_11521"/>
<dbReference type="EMBL" id="GL876982">
    <property type="protein sequence ID" value="KLU92576.1"/>
    <property type="molecule type" value="Genomic_DNA"/>
</dbReference>
<dbReference type="eggNOG" id="ENOG502RX1W">
    <property type="taxonomic scope" value="Eukaryota"/>
</dbReference>
<name>A0A0C4EFH3_MAGP6</name>
<keyword evidence="4" id="KW-1185">Reference proteome</keyword>
<dbReference type="Proteomes" id="UP000011715">
    <property type="component" value="Unassembled WGS sequence"/>
</dbReference>
<dbReference type="EMBL" id="ADBL01002839">
    <property type="status" value="NOT_ANNOTATED_CDS"/>
    <property type="molecule type" value="Genomic_DNA"/>
</dbReference>
<reference evidence="2" key="3">
    <citation type="submission" date="2011-03" db="EMBL/GenBank/DDBJ databases">
        <title>Annotation of Magnaporthe poae ATCC 64411.</title>
        <authorList>
            <person name="Ma L.-J."/>
            <person name="Dead R."/>
            <person name="Young S.K."/>
            <person name="Zeng Q."/>
            <person name="Gargeya S."/>
            <person name="Fitzgerald M."/>
            <person name="Haas B."/>
            <person name="Abouelleil A."/>
            <person name="Alvarado L."/>
            <person name="Arachchi H.M."/>
            <person name="Berlin A."/>
            <person name="Brown A."/>
            <person name="Chapman S.B."/>
            <person name="Chen Z."/>
            <person name="Dunbar C."/>
            <person name="Freedman E."/>
            <person name="Gearin G."/>
            <person name="Gellesch M."/>
            <person name="Goldberg J."/>
            <person name="Griggs A."/>
            <person name="Gujja S."/>
            <person name="Heiman D."/>
            <person name="Howarth C."/>
            <person name="Larson L."/>
            <person name="Lui A."/>
            <person name="MacDonald P.J.P."/>
            <person name="Mehta T."/>
            <person name="Montmayeur A."/>
            <person name="Murphy C."/>
            <person name="Neiman D."/>
            <person name="Pearson M."/>
            <person name="Priest M."/>
            <person name="Roberts A."/>
            <person name="Saif S."/>
            <person name="Shea T."/>
            <person name="Shenoy N."/>
            <person name="Sisk P."/>
            <person name="Stolte C."/>
            <person name="Sykes S."/>
            <person name="Yandava C."/>
            <person name="Wortman J."/>
            <person name="Nusbaum C."/>
            <person name="Birren B."/>
        </authorList>
    </citation>
    <scope>NUCLEOTIDE SEQUENCE</scope>
    <source>
        <strain evidence="2">ATCC 64411</strain>
    </source>
</reference>
<reference evidence="3" key="5">
    <citation type="submission" date="2015-06" db="UniProtKB">
        <authorList>
            <consortium name="EnsemblFungi"/>
        </authorList>
    </citation>
    <scope>IDENTIFICATION</scope>
    <source>
        <strain evidence="3">ATCC 64411</strain>
    </source>
</reference>
<dbReference type="OrthoDB" id="3561681at2759"/>
<reference evidence="3" key="4">
    <citation type="journal article" date="2015" name="G3 (Bethesda)">
        <title>Genome sequences of three phytopathogenic species of the Magnaporthaceae family of fungi.</title>
        <authorList>
            <person name="Okagaki L.H."/>
            <person name="Nunes C.C."/>
            <person name="Sailsbery J."/>
            <person name="Clay B."/>
            <person name="Brown D."/>
            <person name="John T."/>
            <person name="Oh Y."/>
            <person name="Young N."/>
            <person name="Fitzgerald M."/>
            <person name="Haas B.J."/>
            <person name="Zeng Q."/>
            <person name="Young S."/>
            <person name="Adiconis X."/>
            <person name="Fan L."/>
            <person name="Levin J.Z."/>
            <person name="Mitchell T.K."/>
            <person name="Okubara P.A."/>
            <person name="Farman M.L."/>
            <person name="Kohn L.M."/>
            <person name="Birren B."/>
            <person name="Ma L.-J."/>
            <person name="Dean R.A."/>
        </authorList>
    </citation>
    <scope>NUCLEOTIDE SEQUENCE</scope>
    <source>
        <strain evidence="3">ATCC 64411 / 73-15</strain>
    </source>
</reference>
<accession>A0A0C4EFH3</accession>
<sequence>MDGIKALSEAVFNAEQKFSPPQHSAALAIHTIDFVRPPGEPKREEPVIRCLDEERLCSWFASPTEPGAATLRLARIPRQIDISLEISQASFLSLLSTMRSDKCVRYLICRDYDGFHTYGGGGGAAVASSAAGTLTTRFLGTALYGLVWTFDPSTLTTLALFLDRRRQTFPDFVDTLRALQQHLAAGPSLLGFASSLFLMHEFDAETERWELKTLRKVEAETGLGPHPGFRANEVRDFDIRQLTSWLQAVGEVGGDMDNRMRHVRAARAVLEVVKSECTDLQELGFHGDDARERYRDAAAALAEATPVMDQRMATYLEYLAYMSVRAQRLSAVLFAQLTHVNASASIGLARSSAQDSSSMKTIAVMTMAFLPATFFAALFAMPSLQWNNQDKVVQDGFWVYWALTLPTTAMVFLVWLLMHRRERLAKQLSRSKLGK</sequence>
<dbReference type="AlphaFoldDB" id="A0A0C4EFH3"/>
<evidence type="ECO:0000313" key="4">
    <source>
        <dbReference type="Proteomes" id="UP000011715"/>
    </source>
</evidence>
<protein>
    <submittedName>
        <fullName evidence="2 3">Uncharacterized protein</fullName>
    </submittedName>
</protein>
<reference evidence="2" key="1">
    <citation type="submission" date="2010-05" db="EMBL/GenBank/DDBJ databases">
        <title>The Genome Sequence of Magnaporthe poae strain ATCC 64411.</title>
        <authorList>
            <consortium name="The Broad Institute Genome Sequencing Platform"/>
            <consortium name="Broad Institute Genome Sequencing Center for Infectious Disease"/>
            <person name="Ma L.-J."/>
            <person name="Dead R."/>
            <person name="Young S."/>
            <person name="Zeng Q."/>
            <person name="Koehrsen M."/>
            <person name="Alvarado L."/>
            <person name="Berlin A."/>
            <person name="Chapman S.B."/>
            <person name="Chen Z."/>
            <person name="Freedman E."/>
            <person name="Gellesch M."/>
            <person name="Goldberg J."/>
            <person name="Griggs A."/>
            <person name="Gujja S."/>
            <person name="Heilman E.R."/>
            <person name="Heiman D."/>
            <person name="Hepburn T."/>
            <person name="Howarth C."/>
            <person name="Jen D."/>
            <person name="Larson L."/>
            <person name="Mehta T."/>
            <person name="Neiman D."/>
            <person name="Pearson M."/>
            <person name="Roberts A."/>
            <person name="Saif S."/>
            <person name="Shea T."/>
            <person name="Shenoy N."/>
            <person name="Sisk P."/>
            <person name="Stolte C."/>
            <person name="Sykes S."/>
            <person name="Walk T."/>
            <person name="White J."/>
            <person name="Yandava C."/>
            <person name="Haas B."/>
            <person name="Nusbaum C."/>
            <person name="Birren B."/>
        </authorList>
    </citation>
    <scope>NUCLEOTIDE SEQUENCE</scope>
    <source>
        <strain evidence="2">ATCC 64411</strain>
    </source>
</reference>
<organism evidence="3 4">
    <name type="scientific">Magnaporthiopsis poae (strain ATCC 64411 / 73-15)</name>
    <name type="common">Kentucky bluegrass fungus</name>
    <name type="synonym">Magnaporthe poae</name>
    <dbReference type="NCBI Taxonomy" id="644358"/>
    <lineage>
        <taxon>Eukaryota</taxon>
        <taxon>Fungi</taxon>
        <taxon>Dikarya</taxon>
        <taxon>Ascomycota</taxon>
        <taxon>Pezizomycotina</taxon>
        <taxon>Sordariomycetes</taxon>
        <taxon>Sordariomycetidae</taxon>
        <taxon>Magnaporthales</taxon>
        <taxon>Magnaporthaceae</taxon>
        <taxon>Magnaporthiopsis</taxon>
    </lineage>
</organism>
<gene>
    <name evidence="2" type="ORF">MAPG_11521</name>
</gene>
<evidence type="ECO:0000256" key="1">
    <source>
        <dbReference type="SAM" id="Phobius"/>
    </source>
</evidence>
<reference evidence="4" key="2">
    <citation type="submission" date="2010-05" db="EMBL/GenBank/DDBJ databases">
        <title>The genome sequence of Magnaporthe poae strain ATCC 64411.</title>
        <authorList>
            <person name="Ma L.-J."/>
            <person name="Dead R."/>
            <person name="Young S."/>
            <person name="Zeng Q."/>
            <person name="Koehrsen M."/>
            <person name="Alvarado L."/>
            <person name="Berlin A."/>
            <person name="Chapman S.B."/>
            <person name="Chen Z."/>
            <person name="Freedman E."/>
            <person name="Gellesch M."/>
            <person name="Goldberg J."/>
            <person name="Griggs A."/>
            <person name="Gujja S."/>
            <person name="Heilman E.R."/>
            <person name="Heiman D."/>
            <person name="Hepburn T."/>
            <person name="Howarth C."/>
            <person name="Jen D."/>
            <person name="Larson L."/>
            <person name="Mehta T."/>
            <person name="Neiman D."/>
            <person name="Pearson M."/>
            <person name="Roberts A."/>
            <person name="Saif S."/>
            <person name="Shea T."/>
            <person name="Shenoy N."/>
            <person name="Sisk P."/>
            <person name="Stolte C."/>
            <person name="Sykes S."/>
            <person name="Walk T."/>
            <person name="White J."/>
            <person name="Yandava C."/>
            <person name="Haas B."/>
            <person name="Nusbaum C."/>
            <person name="Birren B."/>
        </authorList>
    </citation>
    <scope>NUCLEOTIDE SEQUENCE [LARGE SCALE GENOMIC DNA]</scope>
    <source>
        <strain evidence="4">ATCC 64411 / 73-15</strain>
    </source>
</reference>
<keyword evidence="1" id="KW-1133">Transmembrane helix</keyword>
<feature type="transmembrane region" description="Helical" evidence="1">
    <location>
        <begin position="398"/>
        <end position="418"/>
    </location>
</feature>
<proteinExistence type="predicted"/>